<evidence type="ECO:0000256" key="1">
    <source>
        <dbReference type="ARBA" id="ARBA00004651"/>
    </source>
</evidence>
<reference evidence="8 9" key="1">
    <citation type="journal article" date="2015" name="Int. J. Syst. Evol. Microbiol.">
        <title>Streptomyces gilvifuscus sp. nov., an actinomycete that produces antibacterial compounds isolated from soil.</title>
        <authorList>
            <person name="Nguyen T.M."/>
            <person name="Kim J."/>
        </authorList>
    </citation>
    <scope>NUCLEOTIDE SEQUENCE [LARGE SCALE GENOMIC DNA]</scope>
    <source>
        <strain evidence="8 9">T113</strain>
    </source>
</reference>
<dbReference type="EMBL" id="JAQOSK010000003">
    <property type="protein sequence ID" value="MDC2954905.1"/>
    <property type="molecule type" value="Genomic_DNA"/>
</dbReference>
<keyword evidence="3 6" id="KW-0812">Transmembrane</keyword>
<proteinExistence type="predicted"/>
<evidence type="ECO:0000256" key="5">
    <source>
        <dbReference type="ARBA" id="ARBA00023136"/>
    </source>
</evidence>
<gene>
    <name evidence="8" type="ORF">PO587_10555</name>
</gene>
<dbReference type="RefSeq" id="WP_272174993.1">
    <property type="nucleotide sequence ID" value="NZ_JAQOSK010000003.1"/>
</dbReference>
<comment type="caution">
    <text evidence="8">The sequence shown here is derived from an EMBL/GenBank/DDBJ whole genome shotgun (WGS) entry which is preliminary data.</text>
</comment>
<feature type="domain" description="Cardiolipin synthase N-terminal" evidence="7">
    <location>
        <begin position="16"/>
        <end position="55"/>
    </location>
</feature>
<evidence type="ECO:0000313" key="9">
    <source>
        <dbReference type="Proteomes" id="UP001221328"/>
    </source>
</evidence>
<name>A0ABT5FR03_9ACTN</name>
<evidence type="ECO:0000256" key="6">
    <source>
        <dbReference type="SAM" id="Phobius"/>
    </source>
</evidence>
<keyword evidence="5 6" id="KW-0472">Membrane</keyword>
<feature type="transmembrane region" description="Helical" evidence="6">
    <location>
        <begin position="38"/>
        <end position="58"/>
    </location>
</feature>
<dbReference type="Proteomes" id="UP001221328">
    <property type="component" value="Unassembled WGS sequence"/>
</dbReference>
<evidence type="ECO:0000256" key="2">
    <source>
        <dbReference type="ARBA" id="ARBA00022475"/>
    </source>
</evidence>
<protein>
    <submittedName>
        <fullName evidence="8">PLDc N-terminal domain-containing protein</fullName>
    </submittedName>
</protein>
<keyword evidence="4 6" id="KW-1133">Transmembrane helix</keyword>
<dbReference type="Pfam" id="PF13396">
    <property type="entry name" value="PLDc_N"/>
    <property type="match status" value="1"/>
</dbReference>
<sequence length="82" mass="8709">MSALVACALYAVVVALTLHALLDCVRTPSSRVRFLPKTLWVLFLLSAPVLGGLAWRYLGARPVAQEPSGARNDSGAQGFAQV</sequence>
<evidence type="ECO:0000313" key="8">
    <source>
        <dbReference type="EMBL" id="MDC2954905.1"/>
    </source>
</evidence>
<organism evidence="8 9">
    <name type="scientific">Streptomyces gilvifuscus</name>
    <dbReference type="NCBI Taxonomy" id="1550617"/>
    <lineage>
        <taxon>Bacteria</taxon>
        <taxon>Bacillati</taxon>
        <taxon>Actinomycetota</taxon>
        <taxon>Actinomycetes</taxon>
        <taxon>Kitasatosporales</taxon>
        <taxon>Streptomycetaceae</taxon>
        <taxon>Streptomyces</taxon>
    </lineage>
</organism>
<evidence type="ECO:0000256" key="4">
    <source>
        <dbReference type="ARBA" id="ARBA00022989"/>
    </source>
</evidence>
<accession>A0ABT5FR03</accession>
<evidence type="ECO:0000256" key="3">
    <source>
        <dbReference type="ARBA" id="ARBA00022692"/>
    </source>
</evidence>
<comment type="subcellular location">
    <subcellularLocation>
        <location evidence="1">Cell membrane</location>
        <topology evidence="1">Multi-pass membrane protein</topology>
    </subcellularLocation>
</comment>
<keyword evidence="2" id="KW-1003">Cell membrane</keyword>
<dbReference type="InterPro" id="IPR027379">
    <property type="entry name" value="CLS_N"/>
</dbReference>
<evidence type="ECO:0000259" key="7">
    <source>
        <dbReference type="Pfam" id="PF13396"/>
    </source>
</evidence>
<keyword evidence="9" id="KW-1185">Reference proteome</keyword>